<organism evidence="1">
    <name type="scientific">Siphoviridae sp. ct0D87</name>
    <dbReference type="NCBI Taxonomy" id="2827760"/>
    <lineage>
        <taxon>Viruses</taxon>
        <taxon>Duplodnaviria</taxon>
        <taxon>Heunggongvirae</taxon>
        <taxon>Uroviricota</taxon>
        <taxon>Caudoviricetes</taxon>
    </lineage>
</organism>
<accession>A0A8S5SA04</accession>
<name>A0A8S5SA04_9CAUD</name>
<dbReference type="EMBL" id="BK032561">
    <property type="protein sequence ID" value="DAF47884.1"/>
    <property type="molecule type" value="Genomic_DNA"/>
</dbReference>
<reference evidence="1" key="1">
    <citation type="journal article" date="2021" name="Proc. Natl. Acad. Sci. U.S.A.">
        <title>A Catalog of Tens of Thousands of Viruses from Human Metagenomes Reveals Hidden Associations with Chronic Diseases.</title>
        <authorList>
            <person name="Tisza M.J."/>
            <person name="Buck C.B."/>
        </authorList>
    </citation>
    <scope>NUCLEOTIDE SEQUENCE</scope>
    <source>
        <strain evidence="1">Ct0D87</strain>
    </source>
</reference>
<protein>
    <submittedName>
        <fullName evidence="1">Major capsid protein</fullName>
    </submittedName>
</protein>
<evidence type="ECO:0000313" key="1">
    <source>
        <dbReference type="EMBL" id="DAF47884.1"/>
    </source>
</evidence>
<proteinExistence type="predicted"/>
<sequence>MVRAGANAKEIIYPQISVKGLGNYDRNSGYTSNSVKLEWKTATFDYDRGTKIAVDTQDNTESMNIAFGMAGAELMRTKVAPEADAYTFAKIAGTTGITKVSEDYTGAEEFLSALLTAITKMDEDEVPSEQRILYSTPTLLNSVKALDTYKSREALQGFAKVVPVPSTRFYTKIKLLSGADTETDGGFTKAEDGHAINFLIVHKPAVMKWDKHTVSNVIPASNNIESDSDVLKYRKYGIVDVYANKVAGIYLSASAK</sequence>